<feature type="binding site" evidence="3">
    <location>
        <position position="114"/>
    </location>
    <ligand>
        <name>GTP</name>
        <dbReference type="ChEBI" id="CHEBI:37565"/>
    </ligand>
</feature>
<accession>A0AAD5L7L7</accession>
<keyword evidence="1 3" id="KW-0547">Nucleotide-binding</keyword>
<dbReference type="InterPro" id="IPR027417">
    <property type="entry name" value="P-loop_NTPase"/>
</dbReference>
<evidence type="ECO:0000256" key="2">
    <source>
        <dbReference type="ARBA" id="ARBA00023134"/>
    </source>
</evidence>
<dbReference type="GO" id="GO:0046872">
    <property type="term" value="F:metal ion binding"/>
    <property type="evidence" value="ECO:0007669"/>
    <property type="project" value="UniProtKB-KW"/>
</dbReference>
<organism evidence="6 7">
    <name type="scientific">Pythium insidiosum</name>
    <name type="common">Pythiosis disease agent</name>
    <dbReference type="NCBI Taxonomy" id="114742"/>
    <lineage>
        <taxon>Eukaryota</taxon>
        <taxon>Sar</taxon>
        <taxon>Stramenopiles</taxon>
        <taxon>Oomycota</taxon>
        <taxon>Peronosporomycetes</taxon>
        <taxon>Pythiales</taxon>
        <taxon>Pythiaceae</taxon>
        <taxon>Pythium</taxon>
    </lineage>
</organism>
<reference evidence="6" key="1">
    <citation type="submission" date="2021-12" db="EMBL/GenBank/DDBJ databases">
        <title>Prjna785345.</title>
        <authorList>
            <person name="Rujirawat T."/>
            <person name="Krajaejun T."/>
        </authorList>
    </citation>
    <scope>NUCLEOTIDE SEQUENCE</scope>
    <source>
        <strain evidence="6">Pi057C3</strain>
    </source>
</reference>
<dbReference type="AlphaFoldDB" id="A0AAD5L7L7"/>
<dbReference type="PANTHER" id="PTHR46688">
    <property type="entry name" value="ADP-RIBOSYLATION FACTOR-LIKE PROTEIN 16"/>
    <property type="match status" value="1"/>
</dbReference>
<dbReference type="Proteomes" id="UP001209570">
    <property type="component" value="Unassembled WGS sequence"/>
</dbReference>
<evidence type="ECO:0000256" key="4">
    <source>
        <dbReference type="PIRSR" id="PIRSR606689-2"/>
    </source>
</evidence>
<keyword evidence="4" id="KW-0479">Metal-binding</keyword>
<comment type="caution">
    <text evidence="6">The sequence shown here is derived from an EMBL/GenBank/DDBJ whole genome shotgun (WGS) entry which is preliminary data.</text>
</comment>
<evidence type="ECO:0000313" key="7">
    <source>
        <dbReference type="Proteomes" id="UP001209570"/>
    </source>
</evidence>
<feature type="compositionally biased region" description="Polar residues" evidence="5">
    <location>
        <begin position="231"/>
        <end position="250"/>
    </location>
</feature>
<keyword evidence="4" id="KW-0460">Magnesium</keyword>
<dbReference type="EMBL" id="JAKCXM010000707">
    <property type="protein sequence ID" value="KAJ0392144.1"/>
    <property type="molecule type" value="Genomic_DNA"/>
</dbReference>
<keyword evidence="7" id="KW-1185">Reference proteome</keyword>
<dbReference type="PANTHER" id="PTHR46688:SF1">
    <property type="entry name" value="ADP-RIBOSYLATION FACTOR-LIKE PROTEIN 16"/>
    <property type="match status" value="1"/>
</dbReference>
<name>A0AAD5L7L7_PYTIN</name>
<evidence type="ECO:0000313" key="6">
    <source>
        <dbReference type="EMBL" id="KAJ0392144.1"/>
    </source>
</evidence>
<evidence type="ECO:0000256" key="3">
    <source>
        <dbReference type="PIRSR" id="PIRSR606689-1"/>
    </source>
</evidence>
<sequence>MRNGLLLGLDGAGKTLLLRQVALQLSRSHRTLRDRLVLAARRATCLTGATEAVLNTTAAALTPFHVPLFHGAALLDGPSPRDGGVDPTTQPTIGVEHTPLTIEGKSFSLCEVGGQLLPMWKAYYATAEFWVYVVDLSEPAQIAGAAIEFFNIMRHDLMRRKPKLLVFNKMDACFSLDDSLLRAYFCLDRLLTDAHTPGSTSGPMHVLKVSALSGENVDAVAKWIHQRATASNNAMHGGPSSAQLAPNRTTSRTERPHRVHPVAN</sequence>
<dbReference type="GO" id="GO:0005525">
    <property type="term" value="F:GTP binding"/>
    <property type="evidence" value="ECO:0007669"/>
    <property type="project" value="UniProtKB-KW"/>
</dbReference>
<dbReference type="Gene3D" id="3.40.50.300">
    <property type="entry name" value="P-loop containing nucleotide triphosphate hydrolases"/>
    <property type="match status" value="1"/>
</dbReference>
<keyword evidence="2 3" id="KW-0342">GTP-binding</keyword>
<proteinExistence type="predicted"/>
<dbReference type="SUPFAM" id="SSF52540">
    <property type="entry name" value="P-loop containing nucleoside triphosphate hydrolases"/>
    <property type="match status" value="1"/>
</dbReference>
<evidence type="ECO:0008006" key="8">
    <source>
        <dbReference type="Google" id="ProtNLM"/>
    </source>
</evidence>
<protein>
    <recommendedName>
        <fullName evidence="8">ADP-ribosylation factor-like protein 16</fullName>
    </recommendedName>
</protein>
<gene>
    <name evidence="6" type="ORF">P43SY_005419</name>
</gene>
<feature type="region of interest" description="Disordered" evidence="5">
    <location>
        <begin position="231"/>
        <end position="264"/>
    </location>
</feature>
<feature type="binding site" evidence="4">
    <location>
        <position position="92"/>
    </location>
    <ligand>
        <name>Mg(2+)</name>
        <dbReference type="ChEBI" id="CHEBI:18420"/>
    </ligand>
</feature>
<dbReference type="InterPro" id="IPR006689">
    <property type="entry name" value="Small_GTPase_ARF/SAR"/>
</dbReference>
<feature type="binding site" evidence="3">
    <location>
        <begin position="168"/>
        <end position="171"/>
    </location>
    <ligand>
        <name>GTP</name>
        <dbReference type="ChEBI" id="CHEBI:37565"/>
    </ligand>
</feature>
<evidence type="ECO:0000256" key="1">
    <source>
        <dbReference type="ARBA" id="ARBA00022741"/>
    </source>
</evidence>
<dbReference type="PROSITE" id="PS51417">
    <property type="entry name" value="ARF"/>
    <property type="match status" value="1"/>
</dbReference>
<dbReference type="Pfam" id="PF00025">
    <property type="entry name" value="Arf"/>
    <property type="match status" value="1"/>
</dbReference>
<evidence type="ECO:0000256" key="5">
    <source>
        <dbReference type="SAM" id="MobiDB-lite"/>
    </source>
</evidence>
<dbReference type="GO" id="GO:0003924">
    <property type="term" value="F:GTPase activity"/>
    <property type="evidence" value="ECO:0007669"/>
    <property type="project" value="InterPro"/>
</dbReference>